<evidence type="ECO:0000259" key="2">
    <source>
        <dbReference type="Pfam" id="PF01050"/>
    </source>
</evidence>
<proteinExistence type="predicted"/>
<dbReference type="Gene3D" id="3.90.550.10">
    <property type="entry name" value="Spore Coat Polysaccharide Biosynthesis Protein SpsA, Chain A"/>
    <property type="match status" value="1"/>
</dbReference>
<dbReference type="EMBL" id="SKFG01000001">
    <property type="protein sequence ID" value="TCZ80775.1"/>
    <property type="molecule type" value="Genomic_DNA"/>
</dbReference>
<protein>
    <submittedName>
        <fullName evidence="3">Cupin domain-containing protein</fullName>
    </submittedName>
</protein>
<dbReference type="SUPFAM" id="SSF53448">
    <property type="entry name" value="Nucleotide-diphospho-sugar transferases"/>
    <property type="match status" value="1"/>
</dbReference>
<dbReference type="OrthoDB" id="9806359at2"/>
<dbReference type="AlphaFoldDB" id="A0A4R4EQK4"/>
<dbReference type="PANTHER" id="PTHR46390">
    <property type="entry name" value="MANNOSE-1-PHOSPHATE GUANYLYLTRANSFERASE"/>
    <property type="match status" value="1"/>
</dbReference>
<evidence type="ECO:0000313" key="3">
    <source>
        <dbReference type="EMBL" id="TCZ80775.1"/>
    </source>
</evidence>
<gene>
    <name evidence="3" type="ORF">E0485_00310</name>
</gene>
<dbReference type="GO" id="GO:0009298">
    <property type="term" value="P:GDP-mannose biosynthetic process"/>
    <property type="evidence" value="ECO:0007669"/>
    <property type="project" value="TreeGrafter"/>
</dbReference>
<dbReference type="InterPro" id="IPR051161">
    <property type="entry name" value="Mannose-6P_isomerase_type2"/>
</dbReference>
<accession>A0A4R4EQK4</accession>
<feature type="domain" description="Nucleotidyl transferase" evidence="1">
    <location>
        <begin position="4"/>
        <end position="272"/>
    </location>
</feature>
<dbReference type="SUPFAM" id="SSF51182">
    <property type="entry name" value="RmlC-like cupins"/>
    <property type="match status" value="1"/>
</dbReference>
<name>A0A4R4EQK4_9BACL</name>
<dbReference type="Pfam" id="PF00483">
    <property type="entry name" value="NTP_transferase"/>
    <property type="match status" value="1"/>
</dbReference>
<dbReference type="Pfam" id="PF01050">
    <property type="entry name" value="MannoseP_isomer"/>
    <property type="match status" value="1"/>
</dbReference>
<dbReference type="InterPro" id="IPR005835">
    <property type="entry name" value="NTP_transferase_dom"/>
</dbReference>
<dbReference type="InterPro" id="IPR014710">
    <property type="entry name" value="RmlC-like_jellyroll"/>
</dbReference>
<reference evidence="3 4" key="1">
    <citation type="submission" date="2019-03" db="EMBL/GenBank/DDBJ databases">
        <authorList>
            <person name="Kim M.K.M."/>
        </authorList>
    </citation>
    <scope>NUCLEOTIDE SEQUENCE [LARGE SCALE GENOMIC DNA]</scope>
    <source>
        <strain evidence="3 4">18JY21-1</strain>
    </source>
</reference>
<dbReference type="GO" id="GO:0004475">
    <property type="term" value="F:mannose-1-phosphate guanylyltransferase (GTP) activity"/>
    <property type="evidence" value="ECO:0007669"/>
    <property type="project" value="TreeGrafter"/>
</dbReference>
<dbReference type="Gene3D" id="2.60.120.10">
    <property type="entry name" value="Jelly Rolls"/>
    <property type="match status" value="1"/>
</dbReference>
<evidence type="ECO:0000259" key="1">
    <source>
        <dbReference type="Pfam" id="PF00483"/>
    </source>
</evidence>
<dbReference type="RefSeq" id="WP_132415406.1">
    <property type="nucleotide sequence ID" value="NZ_SKFG01000001.1"/>
</dbReference>
<organism evidence="3 4">
    <name type="scientific">Paenibacillus albiflavus</name>
    <dbReference type="NCBI Taxonomy" id="2545760"/>
    <lineage>
        <taxon>Bacteria</taxon>
        <taxon>Bacillati</taxon>
        <taxon>Bacillota</taxon>
        <taxon>Bacilli</taxon>
        <taxon>Bacillales</taxon>
        <taxon>Paenibacillaceae</taxon>
        <taxon>Paenibacillus</taxon>
    </lineage>
</organism>
<dbReference type="PANTHER" id="PTHR46390:SF1">
    <property type="entry name" value="MANNOSE-1-PHOSPHATE GUANYLYLTRANSFERASE"/>
    <property type="match status" value="1"/>
</dbReference>
<dbReference type="Proteomes" id="UP000295418">
    <property type="component" value="Unassembled WGS sequence"/>
</dbReference>
<dbReference type="InterPro" id="IPR011051">
    <property type="entry name" value="RmlC_Cupin_sf"/>
</dbReference>
<dbReference type="InterPro" id="IPR029044">
    <property type="entry name" value="Nucleotide-diphossugar_trans"/>
</dbReference>
<dbReference type="CDD" id="cd02213">
    <property type="entry name" value="cupin_PMI_typeII_C"/>
    <property type="match status" value="1"/>
</dbReference>
<dbReference type="InterPro" id="IPR001538">
    <property type="entry name" value="Man6P_isomerase-2_C"/>
</dbReference>
<comment type="caution">
    <text evidence="3">The sequence shown here is derived from an EMBL/GenBank/DDBJ whole genome shotgun (WGS) entry which is preliminary data.</text>
</comment>
<evidence type="ECO:0000313" key="4">
    <source>
        <dbReference type="Proteomes" id="UP000295418"/>
    </source>
</evidence>
<sequence length="473" mass="53388">MHLILLSGGSGKRLWPLSNDSRSKQFLKLLPSDKKLNRPISMLQRTWQQLQNTNLTGSTVVSTSKSQIDMIHNQIGTSVPLVIEPSKRDTYPAIALSSLYLYSVKSVPEDEIVVVMPVDSYVEDEFFQHVKNLGEILQGSNADLALIGINPTFPSEKYGYIVPSDFNKPEQNKNVQTVRCFKEKPTYGQAKQLISEGALWNSGVFAFKLDYILKSLKERGIALNYAELLQTYSHLPARSFDYEIVENTKNIVVVSYNGAWKDLGTWNTLTEEMGASIIGKGIMSSDCNNVHIINELDIPVSVLGLSDLIVAVSPDGILVSDKKESPRVKEIADQFDNRPMYEERRWGWYRVLDFTKYSDTKEVLTKRIGVTAGKNLSYQKHYHRSEVWTIIKGKGLFVLNGKILKIQEGDVLQIPAGALHGIKAITDLEFIEVQAGSELIEEDIVRIFMEWEDIEAHCKNTKMIRKKIGDLND</sequence>
<keyword evidence="4" id="KW-1185">Reference proteome</keyword>
<feature type="domain" description="Mannose-6-phosphate isomerase type II C-terminal" evidence="2">
    <location>
        <begin position="344"/>
        <end position="447"/>
    </location>
</feature>
<dbReference type="GO" id="GO:0005976">
    <property type="term" value="P:polysaccharide metabolic process"/>
    <property type="evidence" value="ECO:0007669"/>
    <property type="project" value="InterPro"/>
</dbReference>